<name>A0A238KA02_9RHOB</name>
<keyword evidence="2" id="KW-0805">Transcription regulation</keyword>
<dbReference type="Pfam" id="PF03466">
    <property type="entry name" value="LysR_substrate"/>
    <property type="match status" value="1"/>
</dbReference>
<dbReference type="GO" id="GO:0003700">
    <property type="term" value="F:DNA-binding transcription factor activity"/>
    <property type="evidence" value="ECO:0007669"/>
    <property type="project" value="InterPro"/>
</dbReference>
<keyword evidence="4" id="KW-0804">Transcription</keyword>
<evidence type="ECO:0000256" key="3">
    <source>
        <dbReference type="ARBA" id="ARBA00023125"/>
    </source>
</evidence>
<dbReference type="Pfam" id="PF00126">
    <property type="entry name" value="HTH_1"/>
    <property type="match status" value="1"/>
</dbReference>
<dbReference type="InterPro" id="IPR000847">
    <property type="entry name" value="LysR_HTH_N"/>
</dbReference>
<dbReference type="SUPFAM" id="SSF46785">
    <property type="entry name" value="Winged helix' DNA-binding domain"/>
    <property type="match status" value="1"/>
</dbReference>
<dbReference type="InterPro" id="IPR058163">
    <property type="entry name" value="LysR-type_TF_proteobact-type"/>
</dbReference>
<dbReference type="RefSeq" id="WP_097804298.1">
    <property type="nucleotide sequence ID" value="NZ_FXYH01000005.1"/>
</dbReference>
<dbReference type="InterPro" id="IPR036388">
    <property type="entry name" value="WH-like_DNA-bd_sf"/>
</dbReference>
<dbReference type="InterPro" id="IPR005119">
    <property type="entry name" value="LysR_subst-bd"/>
</dbReference>
<protein>
    <submittedName>
        <fullName evidence="6">HTH-type transcriptional regulator DmlR</fullName>
    </submittedName>
</protein>
<evidence type="ECO:0000256" key="1">
    <source>
        <dbReference type="ARBA" id="ARBA00009437"/>
    </source>
</evidence>
<dbReference type="SUPFAM" id="SSF53850">
    <property type="entry name" value="Periplasmic binding protein-like II"/>
    <property type="match status" value="1"/>
</dbReference>
<dbReference type="GO" id="GO:0043565">
    <property type="term" value="F:sequence-specific DNA binding"/>
    <property type="evidence" value="ECO:0007669"/>
    <property type="project" value="TreeGrafter"/>
</dbReference>
<evidence type="ECO:0000256" key="2">
    <source>
        <dbReference type="ARBA" id="ARBA00023015"/>
    </source>
</evidence>
<dbReference type="FunFam" id="1.10.10.10:FF:000001">
    <property type="entry name" value="LysR family transcriptional regulator"/>
    <property type="match status" value="1"/>
</dbReference>
<accession>A0A238KA02</accession>
<sequence length="304" mass="33133">MDRLLQMEVFAAINDSGSFVQAANRLRMSPPAVTRAMNALEERLGVQLLTRSTRQLALTDAGARFLDASRQLLFDIDTAEKQAVGETGVAQGHLTVSASMTFSQMIAAPVVRAFLASHPRISVSLVAVDRVTNLVEEGIDVAIRIGDLPDSSLMAKRLGMVRRLFVASPDYLDRRGIPSEPSDLKLHSIIGFTGIMPSHDWHYKTKAKRGHVHLHPRLDVNDAATALAAASAGEGITMALSYMVADQIRSGTLVPVLEEYTPHAVPIHLVYAQSKLVAPKVRAFLDFSADRLRTKIEGTDMESL</sequence>
<dbReference type="PROSITE" id="PS50931">
    <property type="entry name" value="HTH_LYSR"/>
    <property type="match status" value="1"/>
</dbReference>
<dbReference type="InterPro" id="IPR036390">
    <property type="entry name" value="WH_DNA-bd_sf"/>
</dbReference>
<gene>
    <name evidence="6" type="primary">dmlR_4</name>
    <name evidence="6" type="ORF">PEV8663_01802</name>
</gene>
<proteinExistence type="inferred from homology"/>
<evidence type="ECO:0000256" key="4">
    <source>
        <dbReference type="ARBA" id="ARBA00023163"/>
    </source>
</evidence>
<evidence type="ECO:0000313" key="7">
    <source>
        <dbReference type="Proteomes" id="UP000220836"/>
    </source>
</evidence>
<dbReference type="PANTHER" id="PTHR30537">
    <property type="entry name" value="HTH-TYPE TRANSCRIPTIONAL REGULATOR"/>
    <property type="match status" value="1"/>
</dbReference>
<dbReference type="PANTHER" id="PTHR30537:SF5">
    <property type="entry name" value="HTH-TYPE TRANSCRIPTIONAL ACTIVATOR TTDR-RELATED"/>
    <property type="match status" value="1"/>
</dbReference>
<reference evidence="6 7" key="1">
    <citation type="submission" date="2017-05" db="EMBL/GenBank/DDBJ databases">
        <authorList>
            <person name="Song R."/>
            <person name="Chenine A.L."/>
            <person name="Ruprecht R.M."/>
        </authorList>
    </citation>
    <scope>NUCLEOTIDE SEQUENCE [LARGE SCALE GENOMIC DNA]</scope>
    <source>
        <strain evidence="6 7">CECT 8663</strain>
    </source>
</reference>
<organism evidence="6 7">
    <name type="scientific">Pelagimonas varians</name>
    <dbReference type="NCBI Taxonomy" id="696760"/>
    <lineage>
        <taxon>Bacteria</taxon>
        <taxon>Pseudomonadati</taxon>
        <taxon>Pseudomonadota</taxon>
        <taxon>Alphaproteobacteria</taxon>
        <taxon>Rhodobacterales</taxon>
        <taxon>Roseobacteraceae</taxon>
        <taxon>Pelagimonas</taxon>
    </lineage>
</organism>
<dbReference type="OrthoDB" id="9813056at2"/>
<dbReference type="Gene3D" id="1.10.10.10">
    <property type="entry name" value="Winged helix-like DNA-binding domain superfamily/Winged helix DNA-binding domain"/>
    <property type="match status" value="1"/>
</dbReference>
<comment type="similarity">
    <text evidence="1">Belongs to the LysR transcriptional regulatory family.</text>
</comment>
<dbReference type="EMBL" id="FXYH01000005">
    <property type="protein sequence ID" value="SMX39645.1"/>
    <property type="molecule type" value="Genomic_DNA"/>
</dbReference>
<dbReference type="Proteomes" id="UP000220836">
    <property type="component" value="Unassembled WGS sequence"/>
</dbReference>
<dbReference type="GO" id="GO:0006351">
    <property type="term" value="P:DNA-templated transcription"/>
    <property type="evidence" value="ECO:0007669"/>
    <property type="project" value="TreeGrafter"/>
</dbReference>
<dbReference type="AlphaFoldDB" id="A0A238KA02"/>
<dbReference type="PRINTS" id="PR00039">
    <property type="entry name" value="HTHLYSR"/>
</dbReference>
<evidence type="ECO:0000313" key="6">
    <source>
        <dbReference type="EMBL" id="SMX39645.1"/>
    </source>
</evidence>
<evidence type="ECO:0000259" key="5">
    <source>
        <dbReference type="PROSITE" id="PS50931"/>
    </source>
</evidence>
<keyword evidence="7" id="KW-1185">Reference proteome</keyword>
<dbReference type="Gene3D" id="3.40.190.290">
    <property type="match status" value="1"/>
</dbReference>
<keyword evidence="3" id="KW-0238">DNA-binding</keyword>
<feature type="domain" description="HTH lysR-type" evidence="5">
    <location>
        <begin position="1"/>
        <end position="59"/>
    </location>
</feature>